<feature type="transmembrane region" description="Helical" evidence="1">
    <location>
        <begin position="454"/>
        <end position="477"/>
    </location>
</feature>
<evidence type="ECO:0000313" key="3">
    <source>
        <dbReference type="Proteomes" id="UP000281553"/>
    </source>
</evidence>
<feature type="transmembrane region" description="Helical" evidence="1">
    <location>
        <begin position="149"/>
        <end position="170"/>
    </location>
</feature>
<feature type="transmembrane region" description="Helical" evidence="1">
    <location>
        <begin position="216"/>
        <end position="235"/>
    </location>
</feature>
<proteinExistence type="predicted"/>
<evidence type="ECO:0008006" key="4">
    <source>
        <dbReference type="Google" id="ProtNLM"/>
    </source>
</evidence>
<dbReference type="InterPro" id="IPR051856">
    <property type="entry name" value="CSR-E3_Ligase_Protein"/>
</dbReference>
<dbReference type="Pfam" id="PF26039">
    <property type="entry name" value="Dcst2"/>
    <property type="match status" value="1"/>
</dbReference>
<keyword evidence="3" id="KW-1185">Reference proteome</keyword>
<dbReference type="OrthoDB" id="6598372at2759"/>
<evidence type="ECO:0000256" key="1">
    <source>
        <dbReference type="SAM" id="Phobius"/>
    </source>
</evidence>
<protein>
    <recommendedName>
        <fullName evidence="4">Dendritic cell-specific transmembrane protein-like domain-containing protein</fullName>
    </recommendedName>
</protein>
<keyword evidence="1" id="KW-1133">Transmembrane helix</keyword>
<accession>A0A3P7PDS9</accession>
<dbReference type="EMBL" id="UYRU01064835">
    <property type="protein sequence ID" value="VDN16146.1"/>
    <property type="molecule type" value="Genomic_DNA"/>
</dbReference>
<evidence type="ECO:0000313" key="2">
    <source>
        <dbReference type="EMBL" id="VDN16146.1"/>
    </source>
</evidence>
<reference evidence="2 3" key="1">
    <citation type="submission" date="2018-11" db="EMBL/GenBank/DDBJ databases">
        <authorList>
            <consortium name="Pathogen Informatics"/>
        </authorList>
    </citation>
    <scope>NUCLEOTIDE SEQUENCE [LARGE SCALE GENOMIC DNA]</scope>
</reference>
<keyword evidence="1" id="KW-0472">Membrane</keyword>
<feature type="transmembrane region" description="Helical" evidence="1">
    <location>
        <begin position="176"/>
        <end position="195"/>
    </location>
</feature>
<dbReference type="AlphaFoldDB" id="A0A3P7PDS9"/>
<name>A0A3P7PDS9_DIBLA</name>
<sequence>MSDEGSESSGDTGRSHISSWWSRVQAYFEEAVNDYNQSGQEDPSLRDQIDYANQSNAEEVPEAFKEDESRVSNIEKRRSTSTYKNELAMYEQLTKMEQPSCCMRGLRAFYHCLTRHCCNFDVKVFYEKPLLWSTPATSLAVGFLIRENCLGIISGIIIGFLAFALFLVTFGHAMHIATLASCYTMLFAVFGISFSEDIRCVFMLVLPYLVAARARWLLMVYATVLTTMGPGLNFLHNSGNFRNAIGCVLGQVNTNLRLLDKITEAPMCLFGRQVREFIQQGNEQLQRIRNLLGKIKFSLLRVNKVMRTKNSWIKTLVAACGDEIAMKNQCLAFFNALYFNCRATMTGAKFICKLVRLFAGESCVAMKGLNDFCEHQGQALQSQARKSTNVTPEQIEEGEAALLNLIGRNNVSMESGELVDVDLSTSLSNKAQITSLIEEKMDSVFNTLEVFKSMLSWFLVGWTLLTVAQLVLQAALFRRNWLKRIYYDNVYITPSFIRQVRPQWMMTISFSSLYMHC</sequence>
<organism evidence="2 3">
    <name type="scientific">Dibothriocephalus latus</name>
    <name type="common">Fish tapeworm</name>
    <name type="synonym">Diphyllobothrium latum</name>
    <dbReference type="NCBI Taxonomy" id="60516"/>
    <lineage>
        <taxon>Eukaryota</taxon>
        <taxon>Metazoa</taxon>
        <taxon>Spiralia</taxon>
        <taxon>Lophotrochozoa</taxon>
        <taxon>Platyhelminthes</taxon>
        <taxon>Cestoda</taxon>
        <taxon>Eucestoda</taxon>
        <taxon>Diphyllobothriidea</taxon>
        <taxon>Diphyllobothriidae</taxon>
        <taxon>Dibothriocephalus</taxon>
    </lineage>
</organism>
<keyword evidence="1" id="KW-0812">Transmembrane</keyword>
<dbReference type="Proteomes" id="UP000281553">
    <property type="component" value="Unassembled WGS sequence"/>
</dbReference>
<gene>
    <name evidence="2" type="ORF">DILT_LOCUS11977</name>
</gene>
<dbReference type="PANTHER" id="PTHR21041">
    <property type="entry name" value="DENDRITIC CELL-SPECIFIC TRANSMEMBRANE PROTEIN"/>
    <property type="match status" value="1"/>
</dbReference>
<dbReference type="PANTHER" id="PTHR21041:SF9">
    <property type="entry name" value="DENDRITIC CELL-SPECIFIC TRANSMEMBRANE PROTEIN-LIKE DOMAIN-CONTAINING PROTEIN"/>
    <property type="match status" value="1"/>
</dbReference>